<gene>
    <name evidence="2" type="ORF">SAMN04488033_11657</name>
</gene>
<organism evidence="2 3">
    <name type="scientific">Salegentibacter agarivorans</name>
    <dbReference type="NCBI Taxonomy" id="345907"/>
    <lineage>
        <taxon>Bacteria</taxon>
        <taxon>Pseudomonadati</taxon>
        <taxon>Bacteroidota</taxon>
        <taxon>Flavobacteriia</taxon>
        <taxon>Flavobacteriales</taxon>
        <taxon>Flavobacteriaceae</taxon>
        <taxon>Salegentibacter</taxon>
    </lineage>
</organism>
<dbReference type="RefSeq" id="WP_093305172.1">
    <property type="nucleotide sequence ID" value="NZ_FOOH01000016.1"/>
</dbReference>
<protein>
    <submittedName>
        <fullName evidence="2">PD-(D/E)XK nuclease superfamily protein</fullName>
    </submittedName>
</protein>
<keyword evidence="3" id="KW-1185">Reference proteome</keyword>
<proteinExistence type="predicted"/>
<dbReference type="AlphaFoldDB" id="A0A1I2N1I3"/>
<dbReference type="EMBL" id="FOOH01000016">
    <property type="protein sequence ID" value="SFF95597.1"/>
    <property type="molecule type" value="Genomic_DNA"/>
</dbReference>
<accession>A0A1I2N1I3</accession>
<evidence type="ECO:0000313" key="2">
    <source>
        <dbReference type="EMBL" id="SFF95597.1"/>
    </source>
</evidence>
<feature type="compositionally biased region" description="Basic residues" evidence="1">
    <location>
        <begin position="18"/>
        <end position="35"/>
    </location>
</feature>
<sequence>MNKSIKNFLKTISAGSRHSGKSKTKKSNGKRRSSKRLSPITKEKILEDIQEAIKKNGCKSITVGGFFRAFGYKRRGTKNTEEIIQFLNKNKLHSYPPLTKQLTWNSKIEIYSFPVKSNGVFTKNEKKLQKLLDEKGHLQKLSLYNVIPEHSPDRTRDRMDFFARDNGRNVVVEVKLKGGGKKAVEQVLRYAGMLKQEDPKTEIRKILITGIQDQHTAKAIHGMTNFERDGFEWYLYSYNKETEEIDFEKVNYSSLFSVFSSNNGNDII</sequence>
<dbReference type="Gene3D" id="3.40.1350.10">
    <property type="match status" value="1"/>
</dbReference>
<name>A0A1I2N1I3_9FLAO</name>
<dbReference type="InterPro" id="IPR011856">
    <property type="entry name" value="tRNA_endonuc-like_dom_sf"/>
</dbReference>
<reference evidence="3" key="1">
    <citation type="submission" date="2016-10" db="EMBL/GenBank/DDBJ databases">
        <authorList>
            <person name="Varghese N."/>
            <person name="Submissions S."/>
        </authorList>
    </citation>
    <scope>NUCLEOTIDE SEQUENCE [LARGE SCALE GENOMIC DNA]</scope>
    <source>
        <strain evidence="3">DSM 23515</strain>
    </source>
</reference>
<evidence type="ECO:0000256" key="1">
    <source>
        <dbReference type="SAM" id="MobiDB-lite"/>
    </source>
</evidence>
<dbReference type="GO" id="GO:0003676">
    <property type="term" value="F:nucleic acid binding"/>
    <property type="evidence" value="ECO:0007669"/>
    <property type="project" value="InterPro"/>
</dbReference>
<feature type="region of interest" description="Disordered" evidence="1">
    <location>
        <begin position="11"/>
        <end position="40"/>
    </location>
</feature>
<evidence type="ECO:0000313" key="3">
    <source>
        <dbReference type="Proteomes" id="UP000199116"/>
    </source>
</evidence>
<dbReference type="Proteomes" id="UP000199116">
    <property type="component" value="Unassembled WGS sequence"/>
</dbReference>